<feature type="compositionally biased region" description="Polar residues" evidence="1">
    <location>
        <begin position="57"/>
        <end position="67"/>
    </location>
</feature>
<sequence length="67" mass="7294">MRRYPINFSTAIAPFATRAAITTDLLLAITGYPPGGVKDFTTSEGKTNDERDVPTERGSQFDSKIDA</sequence>
<gene>
    <name evidence="2" type="ORF">GCM10025751_16920</name>
</gene>
<dbReference type="EMBL" id="BAABKX010000001">
    <property type="protein sequence ID" value="GAA5046969.1"/>
    <property type="molecule type" value="Genomic_DNA"/>
</dbReference>
<feature type="region of interest" description="Disordered" evidence="1">
    <location>
        <begin position="34"/>
        <end position="67"/>
    </location>
</feature>
<evidence type="ECO:0000256" key="1">
    <source>
        <dbReference type="SAM" id="MobiDB-lite"/>
    </source>
</evidence>
<feature type="compositionally biased region" description="Basic and acidic residues" evidence="1">
    <location>
        <begin position="46"/>
        <end position="55"/>
    </location>
</feature>
<name>A0AAV3UF24_9EURY</name>
<accession>A0AAV3UF24</accession>
<organism evidence="2 3">
    <name type="scientific">Haladaptatus pallidirubidus</name>
    <dbReference type="NCBI Taxonomy" id="1008152"/>
    <lineage>
        <taxon>Archaea</taxon>
        <taxon>Methanobacteriati</taxon>
        <taxon>Methanobacteriota</taxon>
        <taxon>Stenosarchaea group</taxon>
        <taxon>Halobacteria</taxon>
        <taxon>Halobacteriales</taxon>
        <taxon>Haladaptataceae</taxon>
        <taxon>Haladaptatus</taxon>
    </lineage>
</organism>
<dbReference type="AlphaFoldDB" id="A0AAV3UF24"/>
<keyword evidence="3" id="KW-1185">Reference proteome</keyword>
<evidence type="ECO:0000313" key="2">
    <source>
        <dbReference type="EMBL" id="GAA5046969.1"/>
    </source>
</evidence>
<dbReference type="Proteomes" id="UP001501729">
    <property type="component" value="Unassembled WGS sequence"/>
</dbReference>
<evidence type="ECO:0000313" key="3">
    <source>
        <dbReference type="Proteomes" id="UP001501729"/>
    </source>
</evidence>
<protein>
    <submittedName>
        <fullName evidence="2">Uncharacterized protein</fullName>
    </submittedName>
</protein>
<comment type="caution">
    <text evidence="2">The sequence shown here is derived from an EMBL/GenBank/DDBJ whole genome shotgun (WGS) entry which is preliminary data.</text>
</comment>
<proteinExistence type="predicted"/>
<reference evidence="2 3" key="1">
    <citation type="journal article" date="2019" name="Int. J. Syst. Evol. Microbiol.">
        <title>The Global Catalogue of Microorganisms (GCM) 10K type strain sequencing project: providing services to taxonomists for standard genome sequencing and annotation.</title>
        <authorList>
            <consortium name="The Broad Institute Genomics Platform"/>
            <consortium name="The Broad Institute Genome Sequencing Center for Infectious Disease"/>
            <person name="Wu L."/>
            <person name="Ma J."/>
        </authorList>
    </citation>
    <scope>NUCLEOTIDE SEQUENCE [LARGE SCALE GENOMIC DNA]</scope>
    <source>
        <strain evidence="2 3">JCM 17504</strain>
    </source>
</reference>